<reference evidence="2" key="1">
    <citation type="submission" date="2017-09" db="EMBL/GenBank/DDBJ databases">
        <title>Complete Genome Sequence of ansamitocin-producing Bacterium Actinosynnema pretiosum X47.</title>
        <authorList>
            <person name="Cao G."/>
            <person name="Zong G."/>
            <person name="Zhong C."/>
            <person name="Fu J."/>
        </authorList>
    </citation>
    <scope>NUCLEOTIDE SEQUENCE [LARGE SCALE GENOMIC DNA]</scope>
    <source>
        <strain evidence="2">X47</strain>
    </source>
</reference>
<feature type="compositionally biased region" description="Basic and acidic residues" evidence="1">
    <location>
        <begin position="125"/>
        <end position="144"/>
    </location>
</feature>
<sequence>MGGGLVTALHRERPDLSRLAGEDEVVTSVGAFATTTHPLPPVDPVQSGWDITRCAPGPQLALFAGGLLGLVWSVGGELPTIFAAVEIPGVTEERAVTHGFAAGFWGRCAAAVVAVLGAVLSQRRPVPEHRPAGADGAQDDRGAVVHDISGFDEDDPVFPERPASGAAG</sequence>
<evidence type="ECO:0000313" key="2">
    <source>
        <dbReference type="EMBL" id="ATE56487.1"/>
    </source>
</evidence>
<gene>
    <name evidence="2" type="ORF">CNX65_27080</name>
</gene>
<dbReference type="Proteomes" id="UP000218505">
    <property type="component" value="Chromosome"/>
</dbReference>
<dbReference type="EMBL" id="CP023445">
    <property type="protein sequence ID" value="ATE56487.1"/>
    <property type="molecule type" value="Genomic_DNA"/>
</dbReference>
<protein>
    <submittedName>
        <fullName evidence="2">Uncharacterized protein</fullName>
    </submittedName>
</protein>
<dbReference type="RefSeq" id="WP_096496274.1">
    <property type="nucleotide sequence ID" value="NZ_CP023445.1"/>
</dbReference>
<dbReference type="KEGG" id="apre:CNX65_27080"/>
<evidence type="ECO:0000313" key="3">
    <source>
        <dbReference type="Proteomes" id="UP000218505"/>
    </source>
</evidence>
<keyword evidence="3" id="KW-1185">Reference proteome</keyword>
<feature type="region of interest" description="Disordered" evidence="1">
    <location>
        <begin position="125"/>
        <end position="168"/>
    </location>
</feature>
<organism evidence="2 3">
    <name type="scientific">Actinosynnema pretiosum</name>
    <dbReference type="NCBI Taxonomy" id="42197"/>
    <lineage>
        <taxon>Bacteria</taxon>
        <taxon>Bacillati</taxon>
        <taxon>Actinomycetota</taxon>
        <taxon>Actinomycetes</taxon>
        <taxon>Pseudonocardiales</taxon>
        <taxon>Pseudonocardiaceae</taxon>
        <taxon>Actinosynnema</taxon>
    </lineage>
</organism>
<accession>A0A290ZBW6</accession>
<name>A0A290ZBW6_9PSEU</name>
<proteinExistence type="predicted"/>
<evidence type="ECO:0000256" key="1">
    <source>
        <dbReference type="SAM" id="MobiDB-lite"/>
    </source>
</evidence>
<dbReference type="AlphaFoldDB" id="A0A290ZBW6"/>